<evidence type="ECO:0000313" key="3">
    <source>
        <dbReference type="Proteomes" id="UP001152888"/>
    </source>
</evidence>
<keyword evidence="3" id="KW-1185">Reference proteome</keyword>
<keyword evidence="1" id="KW-0812">Transmembrane</keyword>
<protein>
    <submittedName>
        <fullName evidence="2">Uncharacterized protein</fullName>
    </submittedName>
</protein>
<keyword evidence="1" id="KW-0472">Membrane</keyword>
<name>A0A9P0K870_ACAOB</name>
<dbReference type="Proteomes" id="UP001152888">
    <property type="component" value="Unassembled WGS sequence"/>
</dbReference>
<feature type="transmembrane region" description="Helical" evidence="1">
    <location>
        <begin position="6"/>
        <end position="23"/>
    </location>
</feature>
<reference evidence="2" key="1">
    <citation type="submission" date="2022-03" db="EMBL/GenBank/DDBJ databases">
        <authorList>
            <person name="Sayadi A."/>
        </authorList>
    </citation>
    <scope>NUCLEOTIDE SEQUENCE</scope>
</reference>
<evidence type="ECO:0000256" key="1">
    <source>
        <dbReference type="SAM" id="Phobius"/>
    </source>
</evidence>
<accession>A0A9P0K870</accession>
<gene>
    <name evidence="2" type="ORF">ACAOBT_LOCUS8587</name>
</gene>
<comment type="caution">
    <text evidence="2">The sequence shown here is derived from an EMBL/GenBank/DDBJ whole genome shotgun (WGS) entry which is preliminary data.</text>
</comment>
<sequence>MGISPVAPITMGMMTTVSMFHIWRISSLRGRKAGDRPIFGRIF</sequence>
<dbReference type="EMBL" id="CAKOFQ010006766">
    <property type="protein sequence ID" value="CAH1969841.1"/>
    <property type="molecule type" value="Genomic_DNA"/>
</dbReference>
<proteinExistence type="predicted"/>
<dbReference type="AlphaFoldDB" id="A0A9P0K870"/>
<keyword evidence="1" id="KW-1133">Transmembrane helix</keyword>
<organism evidence="2 3">
    <name type="scientific">Acanthoscelides obtectus</name>
    <name type="common">Bean weevil</name>
    <name type="synonym">Bruchus obtectus</name>
    <dbReference type="NCBI Taxonomy" id="200917"/>
    <lineage>
        <taxon>Eukaryota</taxon>
        <taxon>Metazoa</taxon>
        <taxon>Ecdysozoa</taxon>
        <taxon>Arthropoda</taxon>
        <taxon>Hexapoda</taxon>
        <taxon>Insecta</taxon>
        <taxon>Pterygota</taxon>
        <taxon>Neoptera</taxon>
        <taxon>Endopterygota</taxon>
        <taxon>Coleoptera</taxon>
        <taxon>Polyphaga</taxon>
        <taxon>Cucujiformia</taxon>
        <taxon>Chrysomeloidea</taxon>
        <taxon>Chrysomelidae</taxon>
        <taxon>Bruchinae</taxon>
        <taxon>Bruchini</taxon>
        <taxon>Acanthoscelides</taxon>
    </lineage>
</organism>
<evidence type="ECO:0000313" key="2">
    <source>
        <dbReference type="EMBL" id="CAH1969841.1"/>
    </source>
</evidence>